<evidence type="ECO:0000256" key="3">
    <source>
        <dbReference type="ARBA" id="ARBA00023014"/>
    </source>
</evidence>
<dbReference type="PROSITE" id="PS00198">
    <property type="entry name" value="4FE4S_FER_1"/>
    <property type="match status" value="2"/>
</dbReference>
<evidence type="ECO:0000256" key="2">
    <source>
        <dbReference type="ARBA" id="ARBA00023004"/>
    </source>
</evidence>
<dbReference type="Pfam" id="PF12838">
    <property type="entry name" value="Fer4_7"/>
    <property type="match status" value="1"/>
</dbReference>
<dbReference type="PROSITE" id="PS51379">
    <property type="entry name" value="4FE4S_FER_2"/>
    <property type="match status" value="2"/>
</dbReference>
<keyword evidence="3" id="KW-0411">Iron-sulfur</keyword>
<dbReference type="Pfam" id="PF04432">
    <property type="entry name" value="FrhB_FdhB_C"/>
    <property type="match status" value="1"/>
</dbReference>
<dbReference type="Proteomes" id="UP000283589">
    <property type="component" value="Unassembled WGS sequence"/>
</dbReference>
<sequence length="381" mass="44290">MNNISDLEKNQCCGCAACYTSCPVKAITMFPDEEGFLYPSIDKEKCLDCGICLKVCENVVFYENEQKIYACWDKEDENRSISSSGGVFSALANIILDKGGFVCAVGYSTDCKECFHKIVTSKDQLDDLRRAKFVQSKKYDVYARIQILLKAGKKLLFCGTPCEVGGLRQFLRKEYDNLLTCDLICGCVSSPEVYKTYIDYLNNKYKSRAISVNFKDKRKGWREKAIAVRFENGEEYYNSILDDDYCVSFHSRYNIRPSCFHCKYRNLKRVSDITLGDFWGIEKYVPEFDDNKGTSFVLANTQKGDSFIHKMSNMNIFFMDINCEQYSSTYNWCLHKNPWDVSIENREQFYQDIKIMPFDKMAEKDLAIIKEERKRRKLNLK</sequence>
<evidence type="ECO:0000313" key="5">
    <source>
        <dbReference type="EMBL" id="RGV30435.1"/>
    </source>
</evidence>
<proteinExistence type="predicted"/>
<evidence type="ECO:0000256" key="1">
    <source>
        <dbReference type="ARBA" id="ARBA00022723"/>
    </source>
</evidence>
<feature type="domain" description="4Fe-4S ferredoxin-type" evidence="4">
    <location>
        <begin position="3"/>
        <end position="32"/>
    </location>
</feature>
<dbReference type="EMBL" id="QRZA01000059">
    <property type="protein sequence ID" value="RGV30435.1"/>
    <property type="molecule type" value="Genomic_DNA"/>
</dbReference>
<dbReference type="InterPro" id="IPR017900">
    <property type="entry name" value="4Fe4S_Fe_S_CS"/>
</dbReference>
<dbReference type="Gene3D" id="3.30.70.20">
    <property type="match status" value="1"/>
</dbReference>
<feature type="domain" description="4Fe-4S ferredoxin-type" evidence="4">
    <location>
        <begin position="37"/>
        <end position="66"/>
    </location>
</feature>
<dbReference type="AlphaFoldDB" id="A0A412WTG2"/>
<keyword evidence="1" id="KW-0479">Metal-binding</keyword>
<dbReference type="PANTHER" id="PTHR43193:SF2">
    <property type="entry name" value="POLYFERREDOXIN PROTEIN FWDF"/>
    <property type="match status" value="1"/>
</dbReference>
<evidence type="ECO:0000313" key="6">
    <source>
        <dbReference type="Proteomes" id="UP000283589"/>
    </source>
</evidence>
<dbReference type="GO" id="GO:0051536">
    <property type="term" value="F:iron-sulfur cluster binding"/>
    <property type="evidence" value="ECO:0007669"/>
    <property type="project" value="UniProtKB-KW"/>
</dbReference>
<keyword evidence="2" id="KW-0408">Iron</keyword>
<dbReference type="InterPro" id="IPR017896">
    <property type="entry name" value="4Fe4S_Fe-S-bd"/>
</dbReference>
<name>A0A412WTG2_9BACT</name>
<organism evidence="5 6">
    <name type="scientific">Butyricimonas virosa</name>
    <dbReference type="NCBI Taxonomy" id="544645"/>
    <lineage>
        <taxon>Bacteria</taxon>
        <taxon>Pseudomonadati</taxon>
        <taxon>Bacteroidota</taxon>
        <taxon>Bacteroidia</taxon>
        <taxon>Bacteroidales</taxon>
        <taxon>Odoribacteraceae</taxon>
        <taxon>Butyricimonas</taxon>
    </lineage>
</organism>
<dbReference type="RefSeq" id="WP_118261667.1">
    <property type="nucleotide sequence ID" value="NZ_CALBWO010000034.1"/>
</dbReference>
<dbReference type="InterPro" id="IPR007525">
    <property type="entry name" value="FrhB_FdhB_C"/>
</dbReference>
<accession>A0A412WTG2</accession>
<comment type="caution">
    <text evidence="5">The sequence shown here is derived from an EMBL/GenBank/DDBJ whole genome shotgun (WGS) entry which is preliminary data.</text>
</comment>
<protein>
    <submittedName>
        <fullName evidence="5">4Fe-4S dicluster domain-containing protein</fullName>
    </submittedName>
</protein>
<dbReference type="GO" id="GO:0046872">
    <property type="term" value="F:metal ion binding"/>
    <property type="evidence" value="ECO:0007669"/>
    <property type="project" value="UniProtKB-KW"/>
</dbReference>
<reference evidence="5 6" key="1">
    <citation type="submission" date="2018-08" db="EMBL/GenBank/DDBJ databases">
        <title>A genome reference for cultivated species of the human gut microbiota.</title>
        <authorList>
            <person name="Zou Y."/>
            <person name="Xue W."/>
            <person name="Luo G."/>
        </authorList>
    </citation>
    <scope>NUCLEOTIDE SEQUENCE [LARGE SCALE GENOMIC DNA]</scope>
    <source>
        <strain evidence="5 6">AF14-49</strain>
    </source>
</reference>
<dbReference type="SUPFAM" id="SSF54862">
    <property type="entry name" value="4Fe-4S ferredoxins"/>
    <property type="match status" value="1"/>
</dbReference>
<dbReference type="PANTHER" id="PTHR43193">
    <property type="match status" value="1"/>
</dbReference>
<dbReference type="InterPro" id="IPR052977">
    <property type="entry name" value="Polyferredoxin-like_ET"/>
</dbReference>
<gene>
    <name evidence="5" type="ORF">DWW18_20710</name>
</gene>
<evidence type="ECO:0000259" key="4">
    <source>
        <dbReference type="PROSITE" id="PS51379"/>
    </source>
</evidence>